<evidence type="ECO:0000313" key="2">
    <source>
        <dbReference type="Proteomes" id="UP001157138"/>
    </source>
</evidence>
<keyword evidence="2" id="KW-1185">Reference proteome</keyword>
<sequence>MTKDEFKRLYESKGWTPITLSKRWGYTAATRIHQIALEVECGHKRAQSYIDMLNGLPNLKNQKKIAP</sequence>
<reference evidence="2" key="1">
    <citation type="journal article" date="2019" name="Int. J. Syst. Evol. Microbiol.">
        <title>The Global Catalogue of Microorganisms (GCM) 10K type strain sequencing project: providing services to taxonomists for standard genome sequencing and annotation.</title>
        <authorList>
            <consortium name="The Broad Institute Genomics Platform"/>
            <consortium name="The Broad Institute Genome Sequencing Center for Infectious Disease"/>
            <person name="Wu L."/>
            <person name="Ma J."/>
        </authorList>
    </citation>
    <scope>NUCLEOTIDE SEQUENCE [LARGE SCALE GENOMIC DNA]</scope>
    <source>
        <strain evidence="2">NBRC 108723</strain>
    </source>
</reference>
<evidence type="ECO:0000313" key="1">
    <source>
        <dbReference type="EMBL" id="GLT19586.1"/>
    </source>
</evidence>
<comment type="caution">
    <text evidence="1">The sequence shown here is derived from an EMBL/GenBank/DDBJ whole genome shotgun (WGS) entry which is preliminary data.</text>
</comment>
<accession>A0ABQ6F3W4</accession>
<name>A0ABQ6F3W4_9VIBR</name>
<dbReference type="EMBL" id="BSPW01000078">
    <property type="protein sequence ID" value="GLT19586.1"/>
    <property type="molecule type" value="Genomic_DNA"/>
</dbReference>
<protein>
    <recommendedName>
        <fullName evidence="3">DNA-binding protein</fullName>
    </recommendedName>
</protein>
<organism evidence="1 2">
    <name type="scientific">Vibrio zhanjiangensis</name>
    <dbReference type="NCBI Taxonomy" id="1046128"/>
    <lineage>
        <taxon>Bacteria</taxon>
        <taxon>Pseudomonadati</taxon>
        <taxon>Pseudomonadota</taxon>
        <taxon>Gammaproteobacteria</taxon>
        <taxon>Vibrionales</taxon>
        <taxon>Vibrionaceae</taxon>
        <taxon>Vibrio</taxon>
    </lineage>
</organism>
<proteinExistence type="predicted"/>
<gene>
    <name evidence="1" type="ORF">GCM10007938_33680</name>
</gene>
<dbReference type="RefSeq" id="WP_284193439.1">
    <property type="nucleotide sequence ID" value="NZ_BSPW01000078.1"/>
</dbReference>
<evidence type="ECO:0008006" key="3">
    <source>
        <dbReference type="Google" id="ProtNLM"/>
    </source>
</evidence>
<dbReference type="Proteomes" id="UP001157138">
    <property type="component" value="Unassembled WGS sequence"/>
</dbReference>